<keyword evidence="4" id="KW-0255">Endonuclease</keyword>
<feature type="region of interest" description="Disordered" evidence="7">
    <location>
        <begin position="1471"/>
        <end position="1577"/>
    </location>
</feature>
<feature type="compositionally biased region" description="Polar residues" evidence="7">
    <location>
        <begin position="349"/>
        <end position="360"/>
    </location>
</feature>
<dbReference type="GO" id="GO:0015074">
    <property type="term" value="P:DNA integration"/>
    <property type="evidence" value="ECO:0007669"/>
    <property type="project" value="InterPro"/>
</dbReference>
<evidence type="ECO:0000259" key="8">
    <source>
        <dbReference type="PROSITE" id="PS50994"/>
    </source>
</evidence>
<sequence>MTILDCPIPGCGFQTADVDVIGAAAILNVHSHTHTNVNPAPAIQRSTAPKLVRPKIQHNSTCEDWNAFIRRWDTFRIGTAITDQAAPSQLLECADEKLGNIVLRAHPNFTTKTLVDALATLKSIAVIPVALGVLRSELAAMRQDPDESFRTYAARVQGKAETCEFKTAYHTNCSNCNTAINGDVYYTDDVIRDVLLNGISDMDIRREALSTENIQTKPVTDVIAFVETRETARNANPAPSISALSEYRKSRRDPKRPPKNAGQSPSTFEQSLMANCPDCGSSFHLYTKKARGWNKRPYAKCEGCWKKDRSSSPPKQTSTSNAISFNPDDTLGQISSIEYPTDVTVATNKKPTTMSHQPFTKSGWKKAKTSDHPKVNLTIAMRTSPSKSTEVTAVADTGAQSNLWALKDFLKAGYKLSDLSPVSLSLNAANKSPIHIEGAFRATFTGQSLNGRKVLSHSVVYVSRDVTTLYLSYDTMVDLGIVNRDFPRIGQYSANSKAEQVPSTIQDASICGVSNVDGSLCQCPKRTAVPTRPKVLPFPCTPDNNNKMRKWLLQTYGSTSFNTCPHQTLPSMDGPPVEIHMRDDAIPVARHKAIPVPLHWQEQVHKDLLRDESLGVIERVPIGEPVEWCHHMVITRKPDGTPRRTVDLSPLNKWCKRETHNSESPFHLARRIPRNTWKTVTDAWNGFHSVPLRESDRRLTTFITPFGRWRYKRAPQGFLSSGDGYNRRFEAVLADIQRKERITDDTLIYDNDLEEHWWRTIDFLTTVGRAGIVLNPLKFQFAGRSVDFAGFRITDDRIEPLPKYYNAIQNFPTPSSTTDIRSWFGLINQVGNYAQLREHMEPFRPFLSPKHPFKWTPELDHAFRASKNAIVEAIKSGVEIFDLNRTTCLRTDWSKHGIGYFLQQKHCDCSNLAPTCCQDGWRITLAGSRFLKPSEEHYAPIEGEALAITWGLEQTKYFTLGCDKLTVATDHKPLVKIYGDRTLDEIHNTRLFRLKQRSLPWYFGVIHVPGKMNLAPDATSRHPSHNDDDDVQDPLMPEFVVVAAFHNQTEKLTSITWDRLSSETVRDSDLSTVCEAVLAGFPNTFKTNPATSPFWQYRDNLHVTDGVLIYNDRVVIPASLRPAVLDALHAAHQGVSTMGLRARSTVFWPGMTFDIEQRRQSCQECIRNAPSQPSLPTQPGPPPTTPFELTYADFFDCVGQHYLVVGDRLSGWSDVFQAPKGSPQAGSDGLITCLRNYFARFGVPEEISSDGGPEFTSNATQDFLNRWGVKHRISSAHYPQSNGRAEVAVKSAKRLLRANTGPAGTLDTDRFLRAMMQLRNTPDPDCQLSPAEIVFGRPIRDAFAFVNRLEKFSNKHIRPIWREAWQQKEEALRQRFHHAAEERNLHSRSLPSLHLHDRCYIQNQYGNNPKRWDRSGTVVEIHGHDSYTLRVDGTGRLTRRNRRFLRRFEPASVNITRDVFTGHTLPCLSTKPIVQQRNTPTTTVTGGPALFPSPLLNAPNDPRADVTIRQETATDTRSSHPHPSSNQSPTNIAQPPTSTATQQSDPPESPAGPSSPPRPRRISKAPRRYVPESGLWE</sequence>
<feature type="compositionally biased region" description="Polar residues" evidence="7">
    <location>
        <begin position="234"/>
        <end position="243"/>
    </location>
</feature>
<organism evidence="9 10">
    <name type="scientific">Clytia hemisphaerica</name>
    <dbReference type="NCBI Taxonomy" id="252671"/>
    <lineage>
        <taxon>Eukaryota</taxon>
        <taxon>Metazoa</taxon>
        <taxon>Cnidaria</taxon>
        <taxon>Hydrozoa</taxon>
        <taxon>Hydroidolina</taxon>
        <taxon>Leptothecata</taxon>
        <taxon>Obeliida</taxon>
        <taxon>Clytiidae</taxon>
        <taxon>Clytia</taxon>
    </lineage>
</organism>
<dbReference type="GO" id="GO:0003676">
    <property type="term" value="F:nucleic acid binding"/>
    <property type="evidence" value="ECO:0007669"/>
    <property type="project" value="InterPro"/>
</dbReference>
<keyword evidence="1" id="KW-0808">Transferase</keyword>
<feature type="compositionally biased region" description="Pro residues" evidence="7">
    <location>
        <begin position="1547"/>
        <end position="1557"/>
    </location>
</feature>
<dbReference type="InterPro" id="IPR036397">
    <property type="entry name" value="RNaseH_sf"/>
</dbReference>
<dbReference type="PANTHER" id="PTHR37984:SF7">
    <property type="entry name" value="INTEGRASE CATALYTIC DOMAIN-CONTAINING PROTEIN"/>
    <property type="match status" value="1"/>
</dbReference>
<feature type="region of interest" description="Disordered" evidence="7">
    <location>
        <begin position="234"/>
        <end position="269"/>
    </location>
</feature>
<dbReference type="Gene3D" id="3.30.420.10">
    <property type="entry name" value="Ribonuclease H-like superfamily/Ribonuclease H"/>
    <property type="match status" value="1"/>
</dbReference>
<keyword evidence="10" id="KW-1185">Reference proteome</keyword>
<dbReference type="InterPro" id="IPR012337">
    <property type="entry name" value="RNaseH-like_sf"/>
</dbReference>
<evidence type="ECO:0000256" key="7">
    <source>
        <dbReference type="SAM" id="MobiDB-lite"/>
    </source>
</evidence>
<proteinExistence type="predicted"/>
<feature type="region of interest" description="Disordered" evidence="7">
    <location>
        <begin position="304"/>
        <end position="327"/>
    </location>
</feature>
<dbReference type="PANTHER" id="PTHR37984">
    <property type="entry name" value="PROTEIN CBG26694"/>
    <property type="match status" value="1"/>
</dbReference>
<dbReference type="InterPro" id="IPR043128">
    <property type="entry name" value="Rev_trsase/Diguanyl_cyclase"/>
</dbReference>
<feature type="region of interest" description="Disordered" evidence="7">
    <location>
        <begin position="349"/>
        <end position="369"/>
    </location>
</feature>
<accession>A0A7M5X0S6</accession>
<feature type="domain" description="Integrase catalytic" evidence="8">
    <location>
        <begin position="1182"/>
        <end position="1338"/>
    </location>
</feature>
<evidence type="ECO:0000313" key="9">
    <source>
        <dbReference type="EnsemblMetazoa" id="CLYHEMP015986.1"/>
    </source>
</evidence>
<dbReference type="GO" id="GO:0003964">
    <property type="term" value="F:RNA-directed DNA polymerase activity"/>
    <property type="evidence" value="ECO:0007669"/>
    <property type="project" value="UniProtKB-KW"/>
</dbReference>
<keyword evidence="6" id="KW-0695">RNA-directed DNA polymerase</keyword>
<protein>
    <recommendedName>
        <fullName evidence="8">Integrase catalytic domain-containing protein</fullName>
    </recommendedName>
</protein>
<dbReference type="EnsemblMetazoa" id="CLYHEMT015986.1">
    <property type="protein sequence ID" value="CLYHEMP015986.1"/>
    <property type="gene ID" value="CLYHEMG015986"/>
</dbReference>
<dbReference type="RefSeq" id="XP_066924636.1">
    <property type="nucleotide sequence ID" value="XM_067068535.1"/>
</dbReference>
<dbReference type="InterPro" id="IPR041588">
    <property type="entry name" value="Integrase_H2C2"/>
</dbReference>
<evidence type="ECO:0000256" key="6">
    <source>
        <dbReference type="ARBA" id="ARBA00022918"/>
    </source>
</evidence>
<keyword evidence="3" id="KW-0540">Nuclease</keyword>
<name>A0A7M5X0S6_9CNID</name>
<dbReference type="Pfam" id="PF00078">
    <property type="entry name" value="RVT_1"/>
    <property type="match status" value="1"/>
</dbReference>
<feature type="compositionally biased region" description="Polar residues" evidence="7">
    <location>
        <begin position="1526"/>
        <end position="1543"/>
    </location>
</feature>
<dbReference type="SUPFAM" id="SSF56672">
    <property type="entry name" value="DNA/RNA polymerases"/>
    <property type="match status" value="1"/>
</dbReference>
<dbReference type="GeneID" id="136811924"/>
<evidence type="ECO:0000313" key="10">
    <source>
        <dbReference type="Proteomes" id="UP000594262"/>
    </source>
</evidence>
<feature type="compositionally biased region" description="Polar residues" evidence="7">
    <location>
        <begin position="311"/>
        <end position="324"/>
    </location>
</feature>
<dbReference type="Pfam" id="PF00665">
    <property type="entry name" value="rve"/>
    <property type="match status" value="1"/>
</dbReference>
<dbReference type="Proteomes" id="UP000594262">
    <property type="component" value="Unplaced"/>
</dbReference>
<dbReference type="SUPFAM" id="SSF53098">
    <property type="entry name" value="Ribonuclease H-like"/>
    <property type="match status" value="1"/>
</dbReference>
<feature type="compositionally biased region" description="Basic and acidic residues" evidence="7">
    <location>
        <begin position="1502"/>
        <end position="1518"/>
    </location>
</feature>
<dbReference type="Pfam" id="PF17917">
    <property type="entry name" value="RT_RNaseH"/>
    <property type="match status" value="1"/>
</dbReference>
<dbReference type="Gene3D" id="1.10.340.70">
    <property type="match status" value="1"/>
</dbReference>
<evidence type="ECO:0000256" key="2">
    <source>
        <dbReference type="ARBA" id="ARBA00022695"/>
    </source>
</evidence>
<keyword evidence="5" id="KW-0378">Hydrolase</keyword>
<dbReference type="PROSITE" id="PS50994">
    <property type="entry name" value="INTEGRASE"/>
    <property type="match status" value="1"/>
</dbReference>
<dbReference type="Pfam" id="PF17921">
    <property type="entry name" value="Integrase_H2C2"/>
    <property type="match status" value="1"/>
</dbReference>
<evidence type="ECO:0000256" key="3">
    <source>
        <dbReference type="ARBA" id="ARBA00022722"/>
    </source>
</evidence>
<dbReference type="InterPro" id="IPR041373">
    <property type="entry name" value="RT_RNaseH"/>
</dbReference>
<dbReference type="CDD" id="cd01647">
    <property type="entry name" value="RT_LTR"/>
    <property type="match status" value="1"/>
</dbReference>
<dbReference type="GO" id="GO:0004519">
    <property type="term" value="F:endonuclease activity"/>
    <property type="evidence" value="ECO:0007669"/>
    <property type="project" value="UniProtKB-KW"/>
</dbReference>
<dbReference type="InterPro" id="IPR000477">
    <property type="entry name" value="RT_dom"/>
</dbReference>
<dbReference type="OrthoDB" id="5982385at2759"/>
<dbReference type="InterPro" id="IPR043502">
    <property type="entry name" value="DNA/RNA_pol_sf"/>
</dbReference>
<feature type="compositionally biased region" description="Basic residues" evidence="7">
    <location>
        <begin position="1558"/>
        <end position="1567"/>
    </location>
</feature>
<feature type="compositionally biased region" description="Basic residues" evidence="7">
    <location>
        <begin position="249"/>
        <end position="258"/>
    </location>
</feature>
<feature type="compositionally biased region" description="Polar residues" evidence="7">
    <location>
        <begin position="1472"/>
        <end position="1485"/>
    </location>
</feature>
<dbReference type="FunFam" id="1.10.340.70:FF:000003">
    <property type="entry name" value="Protein CBG25708"/>
    <property type="match status" value="1"/>
</dbReference>
<evidence type="ECO:0000256" key="5">
    <source>
        <dbReference type="ARBA" id="ARBA00022801"/>
    </source>
</evidence>
<reference evidence="9" key="1">
    <citation type="submission" date="2021-01" db="UniProtKB">
        <authorList>
            <consortium name="EnsemblMetazoa"/>
        </authorList>
    </citation>
    <scope>IDENTIFICATION</scope>
</reference>
<evidence type="ECO:0000256" key="1">
    <source>
        <dbReference type="ARBA" id="ARBA00022679"/>
    </source>
</evidence>
<keyword evidence="2" id="KW-0548">Nucleotidyltransferase</keyword>
<dbReference type="Gene3D" id="3.10.10.10">
    <property type="entry name" value="HIV Type 1 Reverse Transcriptase, subunit A, domain 1"/>
    <property type="match status" value="1"/>
</dbReference>
<dbReference type="InterPro" id="IPR050951">
    <property type="entry name" value="Retrovirus_Pol_polyprotein"/>
</dbReference>
<dbReference type="GO" id="GO:0016787">
    <property type="term" value="F:hydrolase activity"/>
    <property type="evidence" value="ECO:0007669"/>
    <property type="project" value="UniProtKB-KW"/>
</dbReference>
<dbReference type="Gene3D" id="3.30.70.270">
    <property type="match status" value="2"/>
</dbReference>
<dbReference type="InterPro" id="IPR001584">
    <property type="entry name" value="Integrase_cat-core"/>
</dbReference>
<evidence type="ECO:0000256" key="4">
    <source>
        <dbReference type="ARBA" id="ARBA00022759"/>
    </source>
</evidence>